<dbReference type="EMBL" id="RBXO01000001">
    <property type="protein sequence ID" value="RKT55554.1"/>
    <property type="molecule type" value="Genomic_DNA"/>
</dbReference>
<keyword evidence="2" id="KW-1185">Reference proteome</keyword>
<accession>A0A495W2D7</accession>
<protein>
    <submittedName>
        <fullName evidence="1">Uncharacterized protein</fullName>
    </submittedName>
</protein>
<dbReference type="Pfam" id="PF18928">
    <property type="entry name" value="DUF5677"/>
    <property type="match status" value="1"/>
</dbReference>
<gene>
    <name evidence="1" type="ORF">C8E97_4228</name>
</gene>
<proteinExistence type="predicted"/>
<dbReference type="Proteomes" id="UP000282084">
    <property type="component" value="Unassembled WGS sequence"/>
</dbReference>
<sequence length="369" mass="41888">MMAEGIDKLTAAGMGEDEAHKVAADAWVQATDAQAPAVAAQLRRTAPKMLRRRHRGGKLFRRALKVYWGRPLDLYLATWVGAHDAGERFDSRLAAQAEERQDYHFEVLTGLYARACRTALEVHHDLAGGFPMAALARCRTLHEIAVIMLVLAEFGETAEHADLAERFYLHDLVLNAKDAKTYQEHCDELGSEPLADEEITELEQARQELLTRFGTDYKESYGWASGVGGLRRPNFAQLEKLVKVAHLRGHYSWASHEIHADARGAQLNVFERGDILYKQTGPMLFDLAEPATWALASLELCVTTLLHSTDDVSALEMTGSKALQHLIVDAKEMFEQTEAYVEEMENRVHLWPRWRRELWTRWRLLVQPF</sequence>
<evidence type="ECO:0000313" key="2">
    <source>
        <dbReference type="Proteomes" id="UP000282084"/>
    </source>
</evidence>
<reference evidence="1 2" key="1">
    <citation type="submission" date="2018-10" db="EMBL/GenBank/DDBJ databases">
        <title>Sequencing the genomes of 1000 actinobacteria strains.</title>
        <authorList>
            <person name="Klenk H.-P."/>
        </authorList>
    </citation>
    <scope>NUCLEOTIDE SEQUENCE [LARGE SCALE GENOMIC DNA]</scope>
    <source>
        <strain evidence="1 2">DSM 43800</strain>
    </source>
</reference>
<dbReference type="AlphaFoldDB" id="A0A495W2D7"/>
<organism evidence="1 2">
    <name type="scientific">Saccharothrix australiensis</name>
    <dbReference type="NCBI Taxonomy" id="2072"/>
    <lineage>
        <taxon>Bacteria</taxon>
        <taxon>Bacillati</taxon>
        <taxon>Actinomycetota</taxon>
        <taxon>Actinomycetes</taxon>
        <taxon>Pseudonocardiales</taxon>
        <taxon>Pseudonocardiaceae</taxon>
        <taxon>Saccharothrix</taxon>
    </lineage>
</organism>
<name>A0A495W2D7_9PSEU</name>
<dbReference type="InterPro" id="IPR043733">
    <property type="entry name" value="DUF5677"/>
</dbReference>
<comment type="caution">
    <text evidence="1">The sequence shown here is derived from an EMBL/GenBank/DDBJ whole genome shotgun (WGS) entry which is preliminary data.</text>
</comment>
<evidence type="ECO:0000313" key="1">
    <source>
        <dbReference type="EMBL" id="RKT55554.1"/>
    </source>
</evidence>